<dbReference type="EMBL" id="JAAMPC010000015">
    <property type="protein sequence ID" value="KAG2258044.1"/>
    <property type="molecule type" value="Genomic_DNA"/>
</dbReference>
<organism evidence="2 3">
    <name type="scientific">Brassica carinata</name>
    <name type="common">Ethiopian mustard</name>
    <name type="synonym">Abyssinian cabbage</name>
    <dbReference type="NCBI Taxonomy" id="52824"/>
    <lineage>
        <taxon>Eukaryota</taxon>
        <taxon>Viridiplantae</taxon>
        <taxon>Streptophyta</taxon>
        <taxon>Embryophyta</taxon>
        <taxon>Tracheophyta</taxon>
        <taxon>Spermatophyta</taxon>
        <taxon>Magnoliopsida</taxon>
        <taxon>eudicotyledons</taxon>
        <taxon>Gunneridae</taxon>
        <taxon>Pentapetalae</taxon>
        <taxon>rosids</taxon>
        <taxon>malvids</taxon>
        <taxon>Brassicales</taxon>
        <taxon>Brassicaceae</taxon>
        <taxon>Brassiceae</taxon>
        <taxon>Brassica</taxon>
    </lineage>
</organism>
<feature type="domain" description="J" evidence="1">
    <location>
        <begin position="105"/>
        <end position="179"/>
    </location>
</feature>
<dbReference type="AlphaFoldDB" id="A0A8X7TY46"/>
<sequence length="179" mass="19692">MVGNTIGVALRNGVNAVLRTVIIGHVSPFCRVSFSLLNPGRLRLRLFRVPPQSRAAVNSHPLSLATSSLRRSIRVVVSRVTFTTTVVISAASSSSSHSWSSVYNNHYIVLGIARNATQADVKRAYRLLARKFHPDVNKDSKAGELFKSIRCSYEGLSMKLQGVSMTEHSNIRKTRGSLE</sequence>
<dbReference type="GO" id="GO:0005737">
    <property type="term" value="C:cytoplasm"/>
    <property type="evidence" value="ECO:0007669"/>
    <property type="project" value="TreeGrafter"/>
</dbReference>
<evidence type="ECO:0000313" key="3">
    <source>
        <dbReference type="Proteomes" id="UP000886595"/>
    </source>
</evidence>
<name>A0A8X7TY46_BRACI</name>
<dbReference type="Gene3D" id="1.10.287.110">
    <property type="entry name" value="DnaJ domain"/>
    <property type="match status" value="1"/>
</dbReference>
<reference evidence="2 3" key="1">
    <citation type="submission" date="2020-02" db="EMBL/GenBank/DDBJ databases">
        <authorList>
            <person name="Ma Q."/>
            <person name="Huang Y."/>
            <person name="Song X."/>
            <person name="Pei D."/>
        </authorList>
    </citation>
    <scope>NUCLEOTIDE SEQUENCE [LARGE SCALE GENOMIC DNA]</scope>
    <source>
        <strain evidence="2">Sxm20200214</strain>
        <tissue evidence="2">Leaf</tissue>
    </source>
</reference>
<dbReference type="InterPro" id="IPR001623">
    <property type="entry name" value="DnaJ_domain"/>
</dbReference>
<dbReference type="Proteomes" id="UP000886595">
    <property type="component" value="Unassembled WGS sequence"/>
</dbReference>
<dbReference type="PANTHER" id="PTHR43096">
    <property type="entry name" value="DNAJ HOMOLOG 1, MITOCHONDRIAL-RELATED"/>
    <property type="match status" value="1"/>
</dbReference>
<proteinExistence type="predicted"/>
<dbReference type="PROSITE" id="PS50076">
    <property type="entry name" value="DNAJ_2"/>
    <property type="match status" value="1"/>
</dbReference>
<gene>
    <name evidence="2" type="ORF">Bca52824_077338</name>
</gene>
<dbReference type="GO" id="GO:0042026">
    <property type="term" value="P:protein refolding"/>
    <property type="evidence" value="ECO:0007669"/>
    <property type="project" value="TreeGrafter"/>
</dbReference>
<dbReference type="CDD" id="cd06257">
    <property type="entry name" value="DnaJ"/>
    <property type="match status" value="1"/>
</dbReference>
<dbReference type="SUPFAM" id="SSF46565">
    <property type="entry name" value="Chaperone J-domain"/>
    <property type="match status" value="1"/>
</dbReference>
<dbReference type="GO" id="GO:0051082">
    <property type="term" value="F:unfolded protein binding"/>
    <property type="evidence" value="ECO:0007669"/>
    <property type="project" value="TreeGrafter"/>
</dbReference>
<dbReference type="SMART" id="SM00271">
    <property type="entry name" value="DnaJ"/>
    <property type="match status" value="1"/>
</dbReference>
<keyword evidence="3" id="KW-1185">Reference proteome</keyword>
<dbReference type="OrthoDB" id="552049at2759"/>
<dbReference type="PRINTS" id="PR00625">
    <property type="entry name" value="JDOMAIN"/>
</dbReference>
<evidence type="ECO:0000259" key="1">
    <source>
        <dbReference type="PROSITE" id="PS50076"/>
    </source>
</evidence>
<protein>
    <recommendedName>
        <fullName evidence="1">J domain-containing protein</fullName>
    </recommendedName>
</protein>
<evidence type="ECO:0000313" key="2">
    <source>
        <dbReference type="EMBL" id="KAG2258044.1"/>
    </source>
</evidence>
<accession>A0A8X7TY46</accession>
<dbReference type="Pfam" id="PF00226">
    <property type="entry name" value="DnaJ"/>
    <property type="match status" value="1"/>
</dbReference>
<dbReference type="InterPro" id="IPR036869">
    <property type="entry name" value="J_dom_sf"/>
</dbReference>
<dbReference type="PANTHER" id="PTHR43096:SF58">
    <property type="entry name" value="CHAPERONE DNAJ-DOMAIN SUPERFAMILY PROTEIN"/>
    <property type="match status" value="1"/>
</dbReference>
<comment type="caution">
    <text evidence="2">The sequence shown here is derived from an EMBL/GenBank/DDBJ whole genome shotgun (WGS) entry which is preliminary data.</text>
</comment>